<evidence type="ECO:0000256" key="2">
    <source>
        <dbReference type="ARBA" id="ARBA00014801"/>
    </source>
</evidence>
<dbReference type="Pfam" id="PF10170">
    <property type="entry name" value="C6_DPF"/>
    <property type="match status" value="1"/>
</dbReference>
<sequence length="135" mass="14613">MDLSSAGADSAATATLEQGQSDVFYCTACGFESHAPQLHGECRVGRAVFIEEQAVLIRDPLSVHGPPLCIGGVCANCCRRVCASPACSFFYKKRFCNECARHKHVRAQLPAEMLRVLDRTIAPEPHGRMSDASTT</sequence>
<dbReference type="AlphaFoldDB" id="A0A7S4FA69"/>
<reference evidence="4" key="1">
    <citation type="submission" date="2021-01" db="EMBL/GenBank/DDBJ databases">
        <authorList>
            <person name="Corre E."/>
            <person name="Pelletier E."/>
            <person name="Niang G."/>
            <person name="Scheremetjew M."/>
            <person name="Finn R."/>
            <person name="Kale V."/>
            <person name="Holt S."/>
            <person name="Cochrane G."/>
            <person name="Meng A."/>
            <person name="Brown T."/>
            <person name="Cohen L."/>
        </authorList>
    </citation>
    <scope>NUCLEOTIDE SEQUENCE</scope>
    <source>
        <strain evidence="4">CCMP645</strain>
    </source>
</reference>
<dbReference type="PRINTS" id="PR01995">
    <property type="entry name" value="UPF0595"/>
</dbReference>
<feature type="domain" description="Cysteine-rich DPF motif" evidence="3">
    <location>
        <begin position="24"/>
        <end position="113"/>
    </location>
</feature>
<dbReference type="PANTHER" id="PTHR31849:SF1">
    <property type="entry name" value="CYSTEINE-RICH DPF MOTIF DOMAIN-CONTAINING PROTEIN 1"/>
    <property type="match status" value="1"/>
</dbReference>
<accession>A0A7S4FA69</accession>
<organism evidence="4">
    <name type="scientific">Chrysotila carterae</name>
    <name type="common">Marine alga</name>
    <name type="synonym">Syracosphaera carterae</name>
    <dbReference type="NCBI Taxonomy" id="13221"/>
    <lineage>
        <taxon>Eukaryota</taxon>
        <taxon>Haptista</taxon>
        <taxon>Haptophyta</taxon>
        <taxon>Prymnesiophyceae</taxon>
        <taxon>Isochrysidales</taxon>
        <taxon>Isochrysidaceae</taxon>
        <taxon>Chrysotila</taxon>
    </lineage>
</organism>
<evidence type="ECO:0000259" key="3">
    <source>
        <dbReference type="Pfam" id="PF10170"/>
    </source>
</evidence>
<dbReference type="InterPro" id="IPR042426">
    <property type="entry name" value="CDPF1"/>
</dbReference>
<name>A0A7S4FA69_CHRCT</name>
<dbReference type="PANTHER" id="PTHR31849">
    <property type="entry name" value="CYSTEINE-RICH PDF MOTIF DOMAIN-CONTAINING PROTEIN 1"/>
    <property type="match status" value="1"/>
</dbReference>
<evidence type="ECO:0000256" key="1">
    <source>
        <dbReference type="ARBA" id="ARBA00007917"/>
    </source>
</evidence>
<protein>
    <recommendedName>
        <fullName evidence="2">Cysteine-rich DPF motif domain-containing protein 1</fullName>
    </recommendedName>
</protein>
<dbReference type="EMBL" id="HBIZ01057391">
    <property type="protein sequence ID" value="CAE0783541.1"/>
    <property type="molecule type" value="Transcribed_RNA"/>
</dbReference>
<dbReference type="InterPro" id="IPR018785">
    <property type="entry name" value="CDPF1_dom"/>
</dbReference>
<comment type="similarity">
    <text evidence="1">Belongs to the CDPF1 family.</text>
</comment>
<gene>
    <name evidence="4" type="ORF">PCAR00345_LOCUS36245</name>
</gene>
<evidence type="ECO:0000313" key="4">
    <source>
        <dbReference type="EMBL" id="CAE0783541.1"/>
    </source>
</evidence>
<proteinExistence type="inferred from homology"/>